<keyword evidence="2" id="KW-0813">Transport</keyword>
<reference evidence="6 7" key="1">
    <citation type="submission" date="2019-09" db="EMBL/GenBank/DDBJ databases">
        <title>Arenimonas chukotkensis sp. nov., a bacterium isolated from Chukotka hot spring, Arctic region, Russia.</title>
        <authorList>
            <person name="Zayulina K.S."/>
            <person name="Prokofeva M.I."/>
            <person name="Elcheninov A.G."/>
            <person name="Novikov A."/>
            <person name="Kochetkova T.V."/>
            <person name="Kublanov I.V."/>
        </authorList>
    </citation>
    <scope>NUCLEOTIDE SEQUENCE [LARGE SCALE GENOMIC DNA]</scope>
    <source>
        <strain evidence="6 7">3729k</strain>
    </source>
</reference>
<dbReference type="SUPFAM" id="SSF89392">
    <property type="entry name" value="Prokaryotic lipoproteins and lipoprotein localization factors"/>
    <property type="match status" value="1"/>
</dbReference>
<keyword evidence="7" id="KW-1185">Reference proteome</keyword>
<dbReference type="GO" id="GO:0015031">
    <property type="term" value="P:protein transport"/>
    <property type="evidence" value="ECO:0007669"/>
    <property type="project" value="UniProtKB-KW"/>
</dbReference>
<dbReference type="InterPro" id="IPR029046">
    <property type="entry name" value="LolA/LolB/LppX"/>
</dbReference>
<feature type="signal peptide" evidence="5">
    <location>
        <begin position="1"/>
        <end position="19"/>
    </location>
</feature>
<organism evidence="6 7">
    <name type="scientific">Arenimonas fontis</name>
    <dbReference type="NCBI Taxonomy" id="2608255"/>
    <lineage>
        <taxon>Bacteria</taxon>
        <taxon>Pseudomonadati</taxon>
        <taxon>Pseudomonadota</taxon>
        <taxon>Gammaproteobacteria</taxon>
        <taxon>Lysobacterales</taxon>
        <taxon>Lysobacteraceae</taxon>
        <taxon>Arenimonas</taxon>
    </lineage>
</organism>
<evidence type="ECO:0000256" key="5">
    <source>
        <dbReference type="SAM" id="SignalP"/>
    </source>
</evidence>
<keyword evidence="3 5" id="KW-0732">Signal</keyword>
<sequence length="195" mass="21240">MVTGLLALLLALAPMPATAMELPPLESPAVLRGDFVQEKRIAGFQAPLRSQGRFLLLRGRGLLWETREPFPSTLVVTTAQMYEIGPDGARRPLPGTGEDRAGQVTGMLLALLGGDLKSLQDRFRTEQLPAGEHAWRLRLSPRDPVLGTAFGLLELAGDRHVREVRIERADETTLIRFTGLETAAAPAAEEAARLE</sequence>
<dbReference type="Proteomes" id="UP000322165">
    <property type="component" value="Unassembled WGS sequence"/>
</dbReference>
<comment type="subunit">
    <text evidence="1">Monomer.</text>
</comment>
<accession>A0A5B2ZFW7</accession>
<reference evidence="6 7" key="2">
    <citation type="submission" date="2019-09" db="EMBL/GenBank/DDBJ databases">
        <authorList>
            <person name="Mazur A."/>
        </authorList>
    </citation>
    <scope>NUCLEOTIDE SEQUENCE [LARGE SCALE GENOMIC DNA]</scope>
    <source>
        <strain evidence="6 7">3729k</strain>
    </source>
</reference>
<dbReference type="RefSeq" id="WP_149859170.1">
    <property type="nucleotide sequence ID" value="NZ_VUOD01000001.1"/>
</dbReference>
<evidence type="ECO:0000256" key="4">
    <source>
        <dbReference type="ARBA" id="ARBA00022927"/>
    </source>
</evidence>
<evidence type="ECO:0000256" key="1">
    <source>
        <dbReference type="ARBA" id="ARBA00011245"/>
    </source>
</evidence>
<keyword evidence="4" id="KW-0653">Protein transport</keyword>
<protein>
    <submittedName>
        <fullName evidence="6">Outer membrane lipoprotein carrier protein LolA</fullName>
    </submittedName>
</protein>
<comment type="caution">
    <text evidence="6">The sequence shown here is derived from an EMBL/GenBank/DDBJ whole genome shotgun (WGS) entry which is preliminary data.</text>
</comment>
<keyword evidence="6" id="KW-0449">Lipoprotein</keyword>
<dbReference type="Pfam" id="PF03548">
    <property type="entry name" value="LolA"/>
    <property type="match status" value="1"/>
</dbReference>
<name>A0A5B2ZFW7_9GAMM</name>
<evidence type="ECO:0000256" key="3">
    <source>
        <dbReference type="ARBA" id="ARBA00022729"/>
    </source>
</evidence>
<evidence type="ECO:0000256" key="2">
    <source>
        <dbReference type="ARBA" id="ARBA00022448"/>
    </source>
</evidence>
<dbReference type="EMBL" id="VUOD01000001">
    <property type="protein sequence ID" value="KAA2285952.1"/>
    <property type="molecule type" value="Genomic_DNA"/>
</dbReference>
<feature type="chain" id="PRO_5022918710" evidence="5">
    <location>
        <begin position="20"/>
        <end position="195"/>
    </location>
</feature>
<dbReference type="Gene3D" id="2.50.20.10">
    <property type="entry name" value="Lipoprotein localisation LolA/LolB/LppX"/>
    <property type="match status" value="1"/>
</dbReference>
<gene>
    <name evidence="6" type="ORF">F0415_00125</name>
</gene>
<evidence type="ECO:0000313" key="6">
    <source>
        <dbReference type="EMBL" id="KAA2285952.1"/>
    </source>
</evidence>
<proteinExistence type="predicted"/>
<dbReference type="InterPro" id="IPR004564">
    <property type="entry name" value="OM_lipoprot_carrier_LolA-like"/>
</dbReference>
<evidence type="ECO:0000313" key="7">
    <source>
        <dbReference type="Proteomes" id="UP000322165"/>
    </source>
</evidence>
<dbReference type="AlphaFoldDB" id="A0A5B2ZFW7"/>